<comment type="caution">
    <text evidence="2">The sequence shown here is derived from an EMBL/GenBank/DDBJ whole genome shotgun (WGS) entry which is preliminary data.</text>
</comment>
<dbReference type="EMBL" id="SGWQ01000002">
    <property type="protein sequence ID" value="RZS43043.1"/>
    <property type="molecule type" value="Genomic_DNA"/>
</dbReference>
<dbReference type="OrthoDB" id="4556373at2"/>
<accession>A0A4V2EU20</accession>
<reference evidence="2 3" key="1">
    <citation type="submission" date="2019-02" db="EMBL/GenBank/DDBJ databases">
        <title>Genomic Encyclopedia of Type Strains, Phase IV (KMG-IV): sequencing the most valuable type-strain genomes for metagenomic binning, comparative biology and taxonomic classification.</title>
        <authorList>
            <person name="Goeker M."/>
        </authorList>
    </citation>
    <scope>NUCLEOTIDE SEQUENCE [LARGE SCALE GENOMIC DNA]</scope>
    <source>
        <strain evidence="2 3">DSM 101727</strain>
    </source>
</reference>
<dbReference type="AlphaFoldDB" id="A0A4V2EU20"/>
<dbReference type="InterPro" id="IPR007278">
    <property type="entry name" value="DUF397"/>
</dbReference>
<proteinExistence type="predicted"/>
<dbReference type="Proteomes" id="UP000294257">
    <property type="component" value="Unassembled WGS sequence"/>
</dbReference>
<dbReference type="Pfam" id="PF04149">
    <property type="entry name" value="DUF397"/>
    <property type="match status" value="2"/>
</dbReference>
<feature type="domain" description="DUF397" evidence="1">
    <location>
        <begin position="10"/>
        <end position="27"/>
    </location>
</feature>
<evidence type="ECO:0000313" key="2">
    <source>
        <dbReference type="EMBL" id="RZS43043.1"/>
    </source>
</evidence>
<organism evidence="2 3">
    <name type="scientific">Herbihabitans rhizosphaerae</name>
    <dbReference type="NCBI Taxonomy" id="1872711"/>
    <lineage>
        <taxon>Bacteria</taxon>
        <taxon>Bacillati</taxon>
        <taxon>Actinomycetota</taxon>
        <taxon>Actinomycetes</taxon>
        <taxon>Pseudonocardiales</taxon>
        <taxon>Pseudonocardiaceae</taxon>
        <taxon>Herbihabitans</taxon>
    </lineage>
</organism>
<sequence>MNTPDLSRFAWRKSSYSSDNGGACVEIGLPPEAWRKSSYSEDNGGDCVEVAALADAAAIRDSKNPDGGALMLSGAVWNAFRTAIRA</sequence>
<evidence type="ECO:0000313" key="3">
    <source>
        <dbReference type="Proteomes" id="UP000294257"/>
    </source>
</evidence>
<dbReference type="RefSeq" id="WP_130342945.1">
    <property type="nucleotide sequence ID" value="NZ_SGWQ01000002.1"/>
</dbReference>
<protein>
    <submittedName>
        <fullName evidence="2">Uncharacterized protein DUF397</fullName>
    </submittedName>
</protein>
<evidence type="ECO:0000259" key="1">
    <source>
        <dbReference type="Pfam" id="PF04149"/>
    </source>
</evidence>
<keyword evidence="3" id="KW-1185">Reference proteome</keyword>
<feature type="domain" description="DUF397" evidence="1">
    <location>
        <begin position="33"/>
        <end position="85"/>
    </location>
</feature>
<name>A0A4V2EU20_9PSEU</name>
<gene>
    <name evidence="2" type="ORF">EV193_10219</name>
</gene>